<dbReference type="InterPro" id="IPR029058">
    <property type="entry name" value="AB_hydrolase_fold"/>
</dbReference>
<keyword evidence="4" id="KW-1185">Reference proteome</keyword>
<evidence type="ECO:0000313" key="4">
    <source>
        <dbReference type="Proteomes" id="UP000654075"/>
    </source>
</evidence>
<dbReference type="GO" id="GO:0016020">
    <property type="term" value="C:membrane"/>
    <property type="evidence" value="ECO:0007669"/>
    <property type="project" value="TreeGrafter"/>
</dbReference>
<reference evidence="3" key="1">
    <citation type="submission" date="2021-02" db="EMBL/GenBank/DDBJ databases">
        <authorList>
            <person name="Dougan E. K."/>
            <person name="Rhodes N."/>
            <person name="Thang M."/>
            <person name="Chan C."/>
        </authorList>
    </citation>
    <scope>NUCLEOTIDE SEQUENCE</scope>
</reference>
<evidence type="ECO:0000313" key="3">
    <source>
        <dbReference type="EMBL" id="CAE8593751.1"/>
    </source>
</evidence>
<protein>
    <recommendedName>
        <fullName evidence="2">AB hydrolase-1 domain-containing protein</fullName>
    </recommendedName>
</protein>
<feature type="region of interest" description="Disordered" evidence="1">
    <location>
        <begin position="343"/>
        <end position="383"/>
    </location>
</feature>
<comment type="caution">
    <text evidence="3">The sequence shown here is derived from an EMBL/GenBank/DDBJ whole genome shotgun (WGS) entry which is preliminary data.</text>
</comment>
<dbReference type="PANTHER" id="PTHR43798:SF33">
    <property type="entry name" value="HYDROLASE, PUTATIVE (AFU_ORTHOLOGUE AFUA_2G14860)-RELATED"/>
    <property type="match status" value="1"/>
</dbReference>
<accession>A0A813E0N2</accession>
<sequence length="671" mass="72992">MENSLPASRPVAILHAGSLRPVCAPRFRHSATEKVEGLRVGVAVLFGSLAAIRKGRPFLKRLRRAVPSFEERLSAEDDKYELYRVPVRDGSVSVGLKCFLDRAGLIRSVSKGTAAPPPVLLVHDGPGLPSRYLEPLSTRLRRPAGRVCFLYDQLGCGLSQVESKPPGGFSLEESIKDLKCVLEYICTNLGEDEVHLLAHGFGGVIVMEGLLKGGLGQSENEPRLQSICLLGVPACTHDADSEARRLMSEAVAAVGIEDAAQSFWFRHVCAMRPQPSCLADAYSQSGDGAASAWRGFGALRGWDLQKADLNDIANDVGMTWKLRGPGLLKDWKVSRPEVAEFYSAKANNNNNNDSSNNNDNNSNNNNTNNNNNNNNNTSHLQPPLLSLRGEHDFVTTACMAAWRGVKDAAEAASREELPFFREQSIGGCGHNAHLENPEAFAAQIRLWFLDVEERNAKGALASEVEGPKVNAVSVERDVKWTFLTQSEARQKLQDWASELSWKSQLSPSEKPGAWRSVGQGMPHNAASAPSRSVRRLAEWARQLPAVFSSSQVESAEAIARIQEICAIADERNNNNNTNNTNTNNNNYSSRPCLALGLLCDSSNNNSNNNNNSFNSEREASSVKAIVCVEAQDDPASPLRIVGAAAAPDLQSDVLDDAVRQVTAMLFLATRT</sequence>
<dbReference type="Gene3D" id="3.40.50.1820">
    <property type="entry name" value="alpha/beta hydrolase"/>
    <property type="match status" value="1"/>
</dbReference>
<name>A0A813E0N2_POLGL</name>
<dbReference type="OrthoDB" id="190201at2759"/>
<organism evidence="3 4">
    <name type="scientific">Polarella glacialis</name>
    <name type="common">Dinoflagellate</name>
    <dbReference type="NCBI Taxonomy" id="89957"/>
    <lineage>
        <taxon>Eukaryota</taxon>
        <taxon>Sar</taxon>
        <taxon>Alveolata</taxon>
        <taxon>Dinophyceae</taxon>
        <taxon>Suessiales</taxon>
        <taxon>Suessiaceae</taxon>
        <taxon>Polarella</taxon>
    </lineage>
</organism>
<dbReference type="PANTHER" id="PTHR43798">
    <property type="entry name" value="MONOACYLGLYCEROL LIPASE"/>
    <property type="match status" value="1"/>
</dbReference>
<feature type="domain" description="AB hydrolase-1" evidence="2">
    <location>
        <begin position="119"/>
        <end position="442"/>
    </location>
</feature>
<dbReference type="AlphaFoldDB" id="A0A813E0N2"/>
<dbReference type="InterPro" id="IPR050266">
    <property type="entry name" value="AB_hydrolase_sf"/>
</dbReference>
<dbReference type="InterPro" id="IPR000073">
    <property type="entry name" value="AB_hydrolase_1"/>
</dbReference>
<evidence type="ECO:0000256" key="1">
    <source>
        <dbReference type="SAM" id="MobiDB-lite"/>
    </source>
</evidence>
<feature type="compositionally biased region" description="Low complexity" evidence="1">
    <location>
        <begin position="347"/>
        <end position="378"/>
    </location>
</feature>
<proteinExistence type="predicted"/>
<gene>
    <name evidence="3" type="ORF">PGLA1383_LOCUS12339</name>
</gene>
<evidence type="ECO:0000259" key="2">
    <source>
        <dbReference type="Pfam" id="PF12697"/>
    </source>
</evidence>
<dbReference type="SUPFAM" id="SSF53474">
    <property type="entry name" value="alpha/beta-Hydrolases"/>
    <property type="match status" value="1"/>
</dbReference>
<dbReference type="Proteomes" id="UP000654075">
    <property type="component" value="Unassembled WGS sequence"/>
</dbReference>
<dbReference type="EMBL" id="CAJNNV010006541">
    <property type="protein sequence ID" value="CAE8593751.1"/>
    <property type="molecule type" value="Genomic_DNA"/>
</dbReference>
<dbReference type="Pfam" id="PF12697">
    <property type="entry name" value="Abhydrolase_6"/>
    <property type="match status" value="1"/>
</dbReference>